<dbReference type="GO" id="GO:0005634">
    <property type="term" value="C:nucleus"/>
    <property type="evidence" value="ECO:0007669"/>
    <property type="project" value="TreeGrafter"/>
</dbReference>
<dbReference type="GO" id="GO:0000159">
    <property type="term" value="C:protein phosphatase type 2A complex"/>
    <property type="evidence" value="ECO:0007669"/>
    <property type="project" value="InterPro"/>
</dbReference>
<organism evidence="2 3">
    <name type="scientific">Folsomia candida</name>
    <name type="common">Springtail</name>
    <dbReference type="NCBI Taxonomy" id="158441"/>
    <lineage>
        <taxon>Eukaryota</taxon>
        <taxon>Metazoa</taxon>
        <taxon>Ecdysozoa</taxon>
        <taxon>Arthropoda</taxon>
        <taxon>Hexapoda</taxon>
        <taxon>Collembola</taxon>
        <taxon>Entomobryomorpha</taxon>
        <taxon>Isotomoidea</taxon>
        <taxon>Isotomidae</taxon>
        <taxon>Proisotominae</taxon>
        <taxon>Folsomia</taxon>
    </lineage>
</organism>
<evidence type="ECO:0000313" key="3">
    <source>
        <dbReference type="Proteomes" id="UP000198287"/>
    </source>
</evidence>
<dbReference type="SUPFAM" id="SSF48371">
    <property type="entry name" value="ARM repeat"/>
    <property type="match status" value="1"/>
</dbReference>
<evidence type="ECO:0000256" key="1">
    <source>
        <dbReference type="ARBA" id="ARBA00009745"/>
    </source>
</evidence>
<dbReference type="STRING" id="158441.A0A226D1E2"/>
<dbReference type="Proteomes" id="UP000198287">
    <property type="component" value="Unassembled WGS sequence"/>
</dbReference>
<dbReference type="InterPro" id="IPR016024">
    <property type="entry name" value="ARM-type_fold"/>
</dbReference>
<accession>A0A226D1E2</accession>
<dbReference type="PANTHER" id="PTHR10257:SF3">
    <property type="entry name" value="SERINE_THREONINE-PROTEIN PHOSPHATASE 2A 56 KDA REGULATORY SUBUNIT GAMMA ISOFORM"/>
    <property type="match status" value="1"/>
</dbReference>
<feature type="non-terminal residue" evidence="2">
    <location>
        <position position="1"/>
    </location>
</feature>
<dbReference type="AlphaFoldDB" id="A0A226D1E2"/>
<dbReference type="InterPro" id="IPR002554">
    <property type="entry name" value="PP2A_B56"/>
</dbReference>
<comment type="similarity">
    <text evidence="1">Belongs to the phosphatase 2A regulatory subunit B56 family.</text>
</comment>
<dbReference type="GO" id="GO:0072542">
    <property type="term" value="F:protein phosphatase activator activity"/>
    <property type="evidence" value="ECO:0007669"/>
    <property type="project" value="TreeGrafter"/>
</dbReference>
<keyword evidence="3" id="KW-1185">Reference proteome</keyword>
<protein>
    <submittedName>
        <fullName evidence="2">Uncharacterized protein</fullName>
    </submittedName>
</protein>
<name>A0A226D1E2_FOLCA</name>
<dbReference type="GO" id="GO:0007165">
    <property type="term" value="P:signal transduction"/>
    <property type="evidence" value="ECO:0007669"/>
    <property type="project" value="InterPro"/>
</dbReference>
<dbReference type="PANTHER" id="PTHR10257">
    <property type="entry name" value="SERINE/THREONINE PROTEIN PHOSPHATASE 2A PP2A REGULATORY SUBUNIT B"/>
    <property type="match status" value="1"/>
</dbReference>
<gene>
    <name evidence="2" type="ORF">Fcan01_26704</name>
</gene>
<evidence type="ECO:0000313" key="2">
    <source>
        <dbReference type="EMBL" id="OXA38461.1"/>
    </source>
</evidence>
<sequence length="154" mass="17717">AAKSEREVLFVQKLRQDCVLFDFVTDPNSDLKCKEVKGCALQEMVEYITTQEGVITEFIYPEAFAANVFLFSSSSPNGTDFEPEKDETTFEAAWPQLQPVYDFFLKYLGCHSVRGTVLFSYTGHVVINGLVLFYHHVIFDRPPFWCEIIGLIYY</sequence>
<comment type="caution">
    <text evidence="2">The sequence shown here is derived from an EMBL/GenBank/DDBJ whole genome shotgun (WGS) entry which is preliminary data.</text>
</comment>
<dbReference type="Pfam" id="PF01603">
    <property type="entry name" value="B56"/>
    <property type="match status" value="1"/>
</dbReference>
<dbReference type="InterPro" id="IPR011989">
    <property type="entry name" value="ARM-like"/>
</dbReference>
<dbReference type="EMBL" id="LNIX01000045">
    <property type="protein sequence ID" value="OXA38461.1"/>
    <property type="molecule type" value="Genomic_DNA"/>
</dbReference>
<dbReference type="Gene3D" id="1.25.10.10">
    <property type="entry name" value="Leucine-rich Repeat Variant"/>
    <property type="match status" value="1"/>
</dbReference>
<reference evidence="2 3" key="1">
    <citation type="submission" date="2015-12" db="EMBL/GenBank/DDBJ databases">
        <title>The genome of Folsomia candida.</title>
        <authorList>
            <person name="Faddeeva A."/>
            <person name="Derks M.F."/>
            <person name="Anvar Y."/>
            <person name="Smit S."/>
            <person name="Van Straalen N."/>
            <person name="Roelofs D."/>
        </authorList>
    </citation>
    <scope>NUCLEOTIDE SEQUENCE [LARGE SCALE GENOMIC DNA]</scope>
    <source>
        <strain evidence="2 3">VU population</strain>
        <tissue evidence="2">Whole body</tissue>
    </source>
</reference>
<proteinExistence type="inferred from homology"/>
<dbReference type="OrthoDB" id="10264446at2759"/>
<dbReference type="GO" id="GO:0005829">
    <property type="term" value="C:cytosol"/>
    <property type="evidence" value="ECO:0007669"/>
    <property type="project" value="TreeGrafter"/>
</dbReference>